<dbReference type="Proteomes" id="UP000790709">
    <property type="component" value="Unassembled WGS sequence"/>
</dbReference>
<evidence type="ECO:0000313" key="1">
    <source>
        <dbReference type="EMBL" id="KAH7922553.1"/>
    </source>
</evidence>
<keyword evidence="2" id="KW-1185">Reference proteome</keyword>
<gene>
    <name evidence="1" type="ORF">BV22DRAFT_1131315</name>
</gene>
<accession>A0ACB8BC71</accession>
<dbReference type="EMBL" id="MU266480">
    <property type="protein sequence ID" value="KAH7922553.1"/>
    <property type="molecule type" value="Genomic_DNA"/>
</dbReference>
<sequence length="123" mass="13386">MPDRRATLLIDDSVGFRPIVLDDQLDDRTGAATKAPSYNPHKDILARAWSSTNGASRLSMRQIPTPTPLPSPPPALGGFNINGTQSFNNAPGSFDSFAEINSFTLKTPDAYWMQLLGETAAWH</sequence>
<comment type="caution">
    <text evidence="1">The sequence shown here is derived from an EMBL/GenBank/DDBJ whole genome shotgun (WGS) entry which is preliminary data.</text>
</comment>
<organism evidence="1 2">
    <name type="scientific">Leucogyrophana mollusca</name>
    <dbReference type="NCBI Taxonomy" id="85980"/>
    <lineage>
        <taxon>Eukaryota</taxon>
        <taxon>Fungi</taxon>
        <taxon>Dikarya</taxon>
        <taxon>Basidiomycota</taxon>
        <taxon>Agaricomycotina</taxon>
        <taxon>Agaricomycetes</taxon>
        <taxon>Agaricomycetidae</taxon>
        <taxon>Boletales</taxon>
        <taxon>Boletales incertae sedis</taxon>
        <taxon>Leucogyrophana</taxon>
    </lineage>
</organism>
<reference evidence="1" key="1">
    <citation type="journal article" date="2021" name="New Phytol.">
        <title>Evolutionary innovations through gain and loss of genes in the ectomycorrhizal Boletales.</title>
        <authorList>
            <person name="Wu G."/>
            <person name="Miyauchi S."/>
            <person name="Morin E."/>
            <person name="Kuo A."/>
            <person name="Drula E."/>
            <person name="Varga T."/>
            <person name="Kohler A."/>
            <person name="Feng B."/>
            <person name="Cao Y."/>
            <person name="Lipzen A."/>
            <person name="Daum C."/>
            <person name="Hundley H."/>
            <person name="Pangilinan J."/>
            <person name="Johnson J."/>
            <person name="Barry K."/>
            <person name="LaButti K."/>
            <person name="Ng V."/>
            <person name="Ahrendt S."/>
            <person name="Min B."/>
            <person name="Choi I.G."/>
            <person name="Park H."/>
            <person name="Plett J.M."/>
            <person name="Magnuson J."/>
            <person name="Spatafora J.W."/>
            <person name="Nagy L.G."/>
            <person name="Henrissat B."/>
            <person name="Grigoriev I.V."/>
            <person name="Yang Z.L."/>
            <person name="Xu J."/>
            <person name="Martin F.M."/>
        </authorList>
    </citation>
    <scope>NUCLEOTIDE SEQUENCE</scope>
    <source>
        <strain evidence="1">KUC20120723A-06</strain>
    </source>
</reference>
<evidence type="ECO:0000313" key="2">
    <source>
        <dbReference type="Proteomes" id="UP000790709"/>
    </source>
</evidence>
<protein>
    <submittedName>
        <fullName evidence="1">Uncharacterized protein</fullName>
    </submittedName>
</protein>
<proteinExistence type="predicted"/>
<name>A0ACB8BC71_9AGAM</name>